<feature type="compositionally biased region" description="Basic and acidic residues" evidence="1">
    <location>
        <begin position="137"/>
        <end position="164"/>
    </location>
</feature>
<protein>
    <submittedName>
        <fullName evidence="2">Uncharacterized protein</fullName>
    </submittedName>
</protein>
<gene>
    <name evidence="2" type="ORF">UFOVP229_15</name>
</gene>
<accession>A0A6J7WQI1</accession>
<sequence length="215" mass="23336">MSKKYQYYSVDVGFFPLPVAMCFNAKVFNQILKDYNVKVTEDPQAFELGMAETHSFSTTKESVVIVGYDLKAIGDNPARLAGTIAHEASHVITRLLEHIGEDADDFGEETRAYLMQHLVEQMFAGCILEIAKDGKREERRAKARQKDKGQGRPVPEVDKPRDDGGPGQAGVLSGPGDTGGAEVLVGGVVSAADLSDLTTTYVWRPDVGAFVVRGS</sequence>
<reference evidence="2" key="1">
    <citation type="submission" date="2020-05" db="EMBL/GenBank/DDBJ databases">
        <authorList>
            <person name="Chiriac C."/>
            <person name="Salcher M."/>
            <person name="Ghai R."/>
            <person name="Kavagutti S V."/>
        </authorList>
    </citation>
    <scope>NUCLEOTIDE SEQUENCE</scope>
</reference>
<proteinExistence type="predicted"/>
<organism evidence="2">
    <name type="scientific">uncultured Caudovirales phage</name>
    <dbReference type="NCBI Taxonomy" id="2100421"/>
    <lineage>
        <taxon>Viruses</taxon>
        <taxon>Duplodnaviria</taxon>
        <taxon>Heunggongvirae</taxon>
        <taxon>Uroviricota</taxon>
        <taxon>Caudoviricetes</taxon>
        <taxon>Peduoviridae</taxon>
        <taxon>Maltschvirus</taxon>
        <taxon>Maltschvirus maltsch</taxon>
    </lineage>
</organism>
<evidence type="ECO:0000313" key="2">
    <source>
        <dbReference type="EMBL" id="CAB5218972.1"/>
    </source>
</evidence>
<dbReference type="EMBL" id="LR798271">
    <property type="protein sequence ID" value="CAB5218972.1"/>
    <property type="molecule type" value="Genomic_DNA"/>
</dbReference>
<evidence type="ECO:0000256" key="1">
    <source>
        <dbReference type="SAM" id="MobiDB-lite"/>
    </source>
</evidence>
<feature type="region of interest" description="Disordered" evidence="1">
    <location>
        <begin position="137"/>
        <end position="178"/>
    </location>
</feature>
<name>A0A6J7WQI1_9CAUD</name>